<feature type="transmembrane region" description="Helical" evidence="1">
    <location>
        <begin position="45"/>
        <end position="67"/>
    </location>
</feature>
<name>A0AAW1R4H8_9CHLO</name>
<keyword evidence="1" id="KW-1133">Transmembrane helix</keyword>
<keyword evidence="3" id="KW-1185">Reference proteome</keyword>
<feature type="transmembrane region" description="Helical" evidence="1">
    <location>
        <begin position="12"/>
        <end position="33"/>
    </location>
</feature>
<evidence type="ECO:0000313" key="3">
    <source>
        <dbReference type="Proteomes" id="UP001489004"/>
    </source>
</evidence>
<dbReference type="PROSITE" id="PS51257">
    <property type="entry name" value="PROKAR_LIPOPROTEIN"/>
    <property type="match status" value="1"/>
</dbReference>
<dbReference type="PANTHER" id="PTHR39113:SF1">
    <property type="entry name" value="MEMBRANE LIPOPROTEIN"/>
    <property type="match status" value="1"/>
</dbReference>
<evidence type="ECO:0000313" key="2">
    <source>
        <dbReference type="EMBL" id="KAK9828629.1"/>
    </source>
</evidence>
<dbReference type="Proteomes" id="UP001489004">
    <property type="component" value="Unassembled WGS sequence"/>
</dbReference>
<proteinExistence type="predicted"/>
<organism evidence="2 3">
    <name type="scientific">[Myrmecia] bisecta</name>
    <dbReference type="NCBI Taxonomy" id="41462"/>
    <lineage>
        <taxon>Eukaryota</taxon>
        <taxon>Viridiplantae</taxon>
        <taxon>Chlorophyta</taxon>
        <taxon>core chlorophytes</taxon>
        <taxon>Trebouxiophyceae</taxon>
        <taxon>Trebouxiales</taxon>
        <taxon>Trebouxiaceae</taxon>
        <taxon>Myrmecia</taxon>
    </lineage>
</organism>
<sequence>MPHKKTGLTATFSILLKTLTVLNLLLGIGFIAFGCALEAPPTSLVPVGLVIVGVLTILSSSCGYMGARFKPKWLLAYLIMGTFVTVWQLIIVLGIFIGFNKVVDAVVKYNDVHGVAPNLEKDQVAKKLDIGKWILLWVILGELAGLILALVMRCFGELEGEYDGLTADQAFEKRTLEMQNVRDDMDARSSNIQSRKQDKIAAKMDKKYGAQTLNNEFRSHKKWYNIF</sequence>
<evidence type="ECO:0000256" key="1">
    <source>
        <dbReference type="SAM" id="Phobius"/>
    </source>
</evidence>
<keyword evidence="1" id="KW-0472">Membrane</keyword>
<comment type="caution">
    <text evidence="2">The sequence shown here is derived from an EMBL/GenBank/DDBJ whole genome shotgun (WGS) entry which is preliminary data.</text>
</comment>
<protein>
    <submittedName>
        <fullName evidence="2">Uncharacterized protein</fullName>
    </submittedName>
</protein>
<dbReference type="AlphaFoldDB" id="A0AAW1R4H8"/>
<gene>
    <name evidence="2" type="ORF">WJX72_001192</name>
</gene>
<dbReference type="PANTHER" id="PTHR39113">
    <property type="entry name" value="MEMBRANE LIPOPROTEIN-RELATED"/>
    <property type="match status" value="1"/>
</dbReference>
<accession>A0AAW1R4H8</accession>
<feature type="transmembrane region" description="Helical" evidence="1">
    <location>
        <begin position="134"/>
        <end position="152"/>
    </location>
</feature>
<keyword evidence="1" id="KW-0812">Transmembrane</keyword>
<feature type="transmembrane region" description="Helical" evidence="1">
    <location>
        <begin position="74"/>
        <end position="99"/>
    </location>
</feature>
<reference evidence="2 3" key="1">
    <citation type="journal article" date="2024" name="Nat. Commun.">
        <title>Phylogenomics reveals the evolutionary origins of lichenization in chlorophyte algae.</title>
        <authorList>
            <person name="Puginier C."/>
            <person name="Libourel C."/>
            <person name="Otte J."/>
            <person name="Skaloud P."/>
            <person name="Haon M."/>
            <person name="Grisel S."/>
            <person name="Petersen M."/>
            <person name="Berrin J.G."/>
            <person name="Delaux P.M."/>
            <person name="Dal Grande F."/>
            <person name="Keller J."/>
        </authorList>
    </citation>
    <scope>NUCLEOTIDE SEQUENCE [LARGE SCALE GENOMIC DNA]</scope>
    <source>
        <strain evidence="2 3">SAG 2043</strain>
    </source>
</reference>
<dbReference type="EMBL" id="JALJOR010000001">
    <property type="protein sequence ID" value="KAK9828629.1"/>
    <property type="molecule type" value="Genomic_DNA"/>
</dbReference>